<proteinExistence type="predicted"/>
<dbReference type="PROSITE" id="PS51257">
    <property type="entry name" value="PROKAR_LIPOPROTEIN"/>
    <property type="match status" value="1"/>
</dbReference>
<keyword evidence="3" id="KW-1185">Reference proteome</keyword>
<dbReference type="Gene3D" id="3.80.20.20">
    <property type="entry name" value="Receptor L-domain"/>
    <property type="match status" value="1"/>
</dbReference>
<keyword evidence="1" id="KW-0175">Coiled coil</keyword>
<dbReference type="RefSeq" id="WP_225697412.1">
    <property type="nucleotide sequence ID" value="NZ_JAIXNE010000001.1"/>
</dbReference>
<reference evidence="2" key="1">
    <citation type="submission" date="2021-09" db="EMBL/GenBank/DDBJ databases">
        <title>Fulvivirga sp. isolated from coastal sediment.</title>
        <authorList>
            <person name="Yu H."/>
        </authorList>
    </citation>
    <scope>NUCLEOTIDE SEQUENCE</scope>
    <source>
        <strain evidence="2">1062</strain>
    </source>
</reference>
<dbReference type="SUPFAM" id="SSF52058">
    <property type="entry name" value="L domain-like"/>
    <property type="match status" value="2"/>
</dbReference>
<organism evidence="2 3">
    <name type="scientific">Fulvivirga sedimenti</name>
    <dbReference type="NCBI Taxonomy" id="2879465"/>
    <lineage>
        <taxon>Bacteria</taxon>
        <taxon>Pseudomonadati</taxon>
        <taxon>Bacteroidota</taxon>
        <taxon>Cytophagia</taxon>
        <taxon>Cytophagales</taxon>
        <taxon>Fulvivirgaceae</taxon>
        <taxon>Fulvivirga</taxon>
    </lineage>
</organism>
<evidence type="ECO:0000256" key="1">
    <source>
        <dbReference type="SAM" id="Coils"/>
    </source>
</evidence>
<feature type="coiled-coil region" evidence="1">
    <location>
        <begin position="18"/>
        <end position="67"/>
    </location>
</feature>
<name>A0A9X1HQD9_9BACT</name>
<dbReference type="Proteomes" id="UP001139409">
    <property type="component" value="Unassembled WGS sequence"/>
</dbReference>
<gene>
    <name evidence="2" type="ORF">LDX50_05525</name>
</gene>
<dbReference type="EMBL" id="JAIXNE010000001">
    <property type="protein sequence ID" value="MCA6074317.1"/>
    <property type="molecule type" value="Genomic_DNA"/>
</dbReference>
<comment type="caution">
    <text evidence="2">The sequence shown here is derived from an EMBL/GenBank/DDBJ whole genome shotgun (WGS) entry which is preliminary data.</text>
</comment>
<dbReference type="AlphaFoldDB" id="A0A9X1HQD9"/>
<evidence type="ECO:0008006" key="4">
    <source>
        <dbReference type="Google" id="ProtNLM"/>
    </source>
</evidence>
<evidence type="ECO:0000313" key="3">
    <source>
        <dbReference type="Proteomes" id="UP001139409"/>
    </source>
</evidence>
<sequence length="562" mass="61235">MTRKIYTFLFLFFIVALSGCLKDDLNDLQDQIDDLNQKVGDLEEIQQNQLLQAIQQLQAALQELESNTDARYTALLENLQLIEDEVANNAAAVYYGNLLTDEEYAKFTAQGATIVTGKVTATTSEHIEALASLKLVGDDLIITSGTGVTLENLENVGNDLLITGVTGDAVIQLPALGSVGGNLEVTMNPGLVEFAADELVLVNGALQVSANDNLLALSFAKLDMADELYINEYFEADPEYIFVGKLSSINLSGVDVKNDVTISYIAGGTAEIGSVGGEFNVIYTGLTSISILSEKIGGNFTLQYNSALNDVVADNLKEIEGNVDISFNDNSYLWTQETRTGMVNMPSFSALETIMGDVNIVGNNQLKSLEAFNNVTLLRGNKIEISSNGMDIENILVFDALTTAGANQFASIDININANTNWFDGFGSLAKAKYIYLNIKRPSEGFGGGIGIGVSTITDVARVDGFDSMTEVSNMFMDLMEVTEFNAFPVLDNFQNFQTYLELWMPSDSNVGVCSMANILNKIKDGAFDVSWNENRKAVFRYNYMEMDRNTAIDQLLSTCNP</sequence>
<evidence type="ECO:0000313" key="2">
    <source>
        <dbReference type="EMBL" id="MCA6074317.1"/>
    </source>
</evidence>
<protein>
    <recommendedName>
        <fullName evidence="4">Receptor L-domain domain-containing protein</fullName>
    </recommendedName>
</protein>
<accession>A0A9X1HQD9</accession>
<dbReference type="InterPro" id="IPR036941">
    <property type="entry name" value="Rcpt_L-dom_sf"/>
</dbReference>